<proteinExistence type="predicted"/>
<keyword evidence="5 6" id="KW-0472">Membrane</keyword>
<feature type="transmembrane region" description="Helical" evidence="6">
    <location>
        <begin position="234"/>
        <end position="253"/>
    </location>
</feature>
<name>A0A917YHV0_9RHOB</name>
<dbReference type="GO" id="GO:0005886">
    <property type="term" value="C:plasma membrane"/>
    <property type="evidence" value="ECO:0007669"/>
    <property type="project" value="UniProtKB-SubCell"/>
</dbReference>
<evidence type="ECO:0000256" key="3">
    <source>
        <dbReference type="ARBA" id="ARBA00022692"/>
    </source>
</evidence>
<dbReference type="PANTHER" id="PTHR42920:SF24">
    <property type="entry name" value="AROMATIC AMINO ACID EXPORTER YDDG"/>
    <property type="match status" value="1"/>
</dbReference>
<keyword evidence="4 6" id="KW-1133">Transmembrane helix</keyword>
<sequence length="316" mass="32695">MGLQIARIAPLRKVPPHVSPIKANLLCLLSMLAWAAGLPAAEYLIDAIPPLPLTALRMVLAAALLLPLWWWQEGAGTIRRAPWVRGILIGWLMLGMAGILLVVAQAHSDPVTVAIVSAAMPVMGITLECMTTGRRVTLFLIFGLVLSIAGGVLAYAESMGGFQFGIGALAALGLIACYTLGSHLTITGLPGMTPLGRCTLTLAGAAIATTLVAAGGAILGAPSVDWPALGLREGVALLVFALFGVTLAQLFWISAIGNLGIGLASLHMNAAPFYVMVFMVALGAPWNWIQAAGAAIVAAGVMVAQIQPAKPSLRMN</sequence>
<dbReference type="Pfam" id="PF00892">
    <property type="entry name" value="EamA"/>
    <property type="match status" value="1"/>
</dbReference>
<feature type="transmembrane region" description="Helical" evidence="6">
    <location>
        <begin position="162"/>
        <end position="186"/>
    </location>
</feature>
<accession>A0A917YHV0</accession>
<feature type="transmembrane region" description="Helical" evidence="6">
    <location>
        <begin position="83"/>
        <end position="104"/>
    </location>
</feature>
<evidence type="ECO:0000313" key="8">
    <source>
        <dbReference type="EMBL" id="GGO26057.1"/>
    </source>
</evidence>
<feature type="transmembrane region" description="Helical" evidence="6">
    <location>
        <begin position="136"/>
        <end position="156"/>
    </location>
</feature>
<feature type="domain" description="EamA" evidence="7">
    <location>
        <begin position="22"/>
        <end position="154"/>
    </location>
</feature>
<evidence type="ECO:0000259" key="7">
    <source>
        <dbReference type="Pfam" id="PF00892"/>
    </source>
</evidence>
<keyword evidence="9" id="KW-1185">Reference proteome</keyword>
<feature type="transmembrane region" description="Helical" evidence="6">
    <location>
        <begin position="110"/>
        <end position="129"/>
    </location>
</feature>
<dbReference type="InterPro" id="IPR037185">
    <property type="entry name" value="EmrE-like"/>
</dbReference>
<dbReference type="PANTHER" id="PTHR42920">
    <property type="entry name" value="OS03G0707200 PROTEIN-RELATED"/>
    <property type="match status" value="1"/>
</dbReference>
<dbReference type="InterPro" id="IPR000620">
    <property type="entry name" value="EamA_dom"/>
</dbReference>
<comment type="caution">
    <text evidence="8">The sequence shown here is derived from an EMBL/GenBank/DDBJ whole genome shotgun (WGS) entry which is preliminary data.</text>
</comment>
<evidence type="ECO:0000256" key="6">
    <source>
        <dbReference type="SAM" id="Phobius"/>
    </source>
</evidence>
<evidence type="ECO:0000256" key="2">
    <source>
        <dbReference type="ARBA" id="ARBA00022475"/>
    </source>
</evidence>
<evidence type="ECO:0000313" key="9">
    <source>
        <dbReference type="Proteomes" id="UP000598196"/>
    </source>
</evidence>
<evidence type="ECO:0000256" key="5">
    <source>
        <dbReference type="ARBA" id="ARBA00023136"/>
    </source>
</evidence>
<feature type="transmembrane region" description="Helical" evidence="6">
    <location>
        <begin position="51"/>
        <end position="71"/>
    </location>
</feature>
<feature type="transmembrane region" description="Helical" evidence="6">
    <location>
        <begin position="260"/>
        <end position="282"/>
    </location>
</feature>
<evidence type="ECO:0000256" key="1">
    <source>
        <dbReference type="ARBA" id="ARBA00004651"/>
    </source>
</evidence>
<dbReference type="EMBL" id="BMLP01000001">
    <property type="protein sequence ID" value="GGO26057.1"/>
    <property type="molecule type" value="Genomic_DNA"/>
</dbReference>
<feature type="transmembrane region" description="Helical" evidence="6">
    <location>
        <begin position="21"/>
        <end position="45"/>
    </location>
</feature>
<dbReference type="AlphaFoldDB" id="A0A917YHV0"/>
<organism evidence="8 9">
    <name type="scientific">Gemmobacter aquaticus</name>
    <dbReference type="NCBI Taxonomy" id="490185"/>
    <lineage>
        <taxon>Bacteria</taxon>
        <taxon>Pseudomonadati</taxon>
        <taxon>Pseudomonadota</taxon>
        <taxon>Alphaproteobacteria</taxon>
        <taxon>Rhodobacterales</taxon>
        <taxon>Paracoccaceae</taxon>
        <taxon>Gemmobacter</taxon>
    </lineage>
</organism>
<feature type="transmembrane region" description="Helical" evidence="6">
    <location>
        <begin position="198"/>
        <end position="222"/>
    </location>
</feature>
<comment type="subcellular location">
    <subcellularLocation>
        <location evidence="1">Cell membrane</location>
        <topology evidence="1">Multi-pass membrane protein</topology>
    </subcellularLocation>
</comment>
<keyword evidence="2" id="KW-1003">Cell membrane</keyword>
<feature type="transmembrane region" description="Helical" evidence="6">
    <location>
        <begin position="288"/>
        <end position="306"/>
    </location>
</feature>
<gene>
    <name evidence="8" type="ORF">GCM10010991_06410</name>
</gene>
<evidence type="ECO:0000256" key="4">
    <source>
        <dbReference type="ARBA" id="ARBA00022989"/>
    </source>
</evidence>
<dbReference type="InterPro" id="IPR051258">
    <property type="entry name" value="Diverse_Substrate_Transporter"/>
</dbReference>
<keyword evidence="3 6" id="KW-0812">Transmembrane</keyword>
<protein>
    <recommendedName>
        <fullName evidence="7">EamA domain-containing protein</fullName>
    </recommendedName>
</protein>
<dbReference type="Proteomes" id="UP000598196">
    <property type="component" value="Unassembled WGS sequence"/>
</dbReference>
<reference evidence="8 9" key="1">
    <citation type="journal article" date="2014" name="Int. J. Syst. Evol. Microbiol.">
        <title>Complete genome sequence of Corynebacterium casei LMG S-19264T (=DSM 44701T), isolated from a smear-ripened cheese.</title>
        <authorList>
            <consortium name="US DOE Joint Genome Institute (JGI-PGF)"/>
            <person name="Walter F."/>
            <person name="Albersmeier A."/>
            <person name="Kalinowski J."/>
            <person name="Ruckert C."/>
        </authorList>
    </citation>
    <scope>NUCLEOTIDE SEQUENCE [LARGE SCALE GENOMIC DNA]</scope>
    <source>
        <strain evidence="8 9">CGMCC 1.7029</strain>
    </source>
</reference>
<dbReference type="SUPFAM" id="SSF103481">
    <property type="entry name" value="Multidrug resistance efflux transporter EmrE"/>
    <property type="match status" value="2"/>
</dbReference>